<evidence type="ECO:0000256" key="5">
    <source>
        <dbReference type="SAM" id="MobiDB-lite"/>
    </source>
</evidence>
<feature type="transmembrane region" description="Helical" evidence="6">
    <location>
        <begin position="171"/>
        <end position="195"/>
    </location>
</feature>
<feature type="region of interest" description="Disordered" evidence="5">
    <location>
        <begin position="1"/>
        <end position="36"/>
    </location>
</feature>
<evidence type="ECO:0000256" key="3">
    <source>
        <dbReference type="ARBA" id="ARBA00022989"/>
    </source>
</evidence>
<evidence type="ECO:0000313" key="9">
    <source>
        <dbReference type="Proteomes" id="UP000602395"/>
    </source>
</evidence>
<dbReference type="Gene3D" id="1.20.1250.20">
    <property type="entry name" value="MFS general substrate transporter like domains"/>
    <property type="match status" value="2"/>
</dbReference>
<dbReference type="Proteomes" id="UP000602395">
    <property type="component" value="Unassembled WGS sequence"/>
</dbReference>
<name>A0ABR7WF89_9ACTN</name>
<reference evidence="8 9" key="1">
    <citation type="submission" date="2020-09" db="EMBL/GenBank/DDBJ databases">
        <title>Novel species in genus Gordonia.</title>
        <authorList>
            <person name="Zhang G."/>
        </authorList>
    </citation>
    <scope>NUCLEOTIDE SEQUENCE [LARGE SCALE GENOMIC DNA]</scope>
    <source>
        <strain evidence="8 9">ON-33</strain>
    </source>
</reference>
<dbReference type="InterPro" id="IPR036259">
    <property type="entry name" value="MFS_trans_sf"/>
</dbReference>
<evidence type="ECO:0000256" key="6">
    <source>
        <dbReference type="SAM" id="Phobius"/>
    </source>
</evidence>
<protein>
    <submittedName>
        <fullName evidence="8">MFS transporter</fullName>
    </submittedName>
</protein>
<feature type="transmembrane region" description="Helical" evidence="6">
    <location>
        <begin position="425"/>
        <end position="446"/>
    </location>
</feature>
<dbReference type="PANTHER" id="PTHR11662">
    <property type="entry name" value="SOLUTE CARRIER FAMILY 17"/>
    <property type="match status" value="1"/>
</dbReference>
<dbReference type="InterPro" id="IPR011701">
    <property type="entry name" value="MFS"/>
</dbReference>
<keyword evidence="3 6" id="KW-1133">Transmembrane helix</keyword>
<keyword evidence="9" id="KW-1185">Reference proteome</keyword>
<feature type="transmembrane region" description="Helical" evidence="6">
    <location>
        <begin position="113"/>
        <end position="130"/>
    </location>
</feature>
<evidence type="ECO:0000313" key="8">
    <source>
        <dbReference type="EMBL" id="MBD1320537.1"/>
    </source>
</evidence>
<dbReference type="Pfam" id="PF07690">
    <property type="entry name" value="MFS_1"/>
    <property type="match status" value="1"/>
</dbReference>
<comment type="subcellular location">
    <subcellularLocation>
        <location evidence="1">Cell membrane</location>
        <topology evidence="1">Multi-pass membrane protein</topology>
    </subcellularLocation>
</comment>
<gene>
    <name evidence="8" type="ORF">IDF66_13190</name>
</gene>
<feature type="transmembrane region" description="Helical" evidence="6">
    <location>
        <begin position="36"/>
        <end position="60"/>
    </location>
</feature>
<evidence type="ECO:0000259" key="7">
    <source>
        <dbReference type="PROSITE" id="PS50850"/>
    </source>
</evidence>
<dbReference type="PROSITE" id="PS50850">
    <property type="entry name" value="MFS"/>
    <property type="match status" value="1"/>
</dbReference>
<accession>A0ABR7WF89</accession>
<comment type="caution">
    <text evidence="8">The sequence shown here is derived from an EMBL/GenBank/DDBJ whole genome shotgun (WGS) entry which is preliminary data.</text>
</comment>
<feature type="transmembrane region" description="Helical" evidence="6">
    <location>
        <begin position="257"/>
        <end position="278"/>
    </location>
</feature>
<dbReference type="SUPFAM" id="SSF103473">
    <property type="entry name" value="MFS general substrate transporter"/>
    <property type="match status" value="1"/>
</dbReference>
<feature type="transmembrane region" description="Helical" evidence="6">
    <location>
        <begin position="298"/>
        <end position="315"/>
    </location>
</feature>
<dbReference type="EMBL" id="JACWMS010000002">
    <property type="protein sequence ID" value="MBD1320537.1"/>
    <property type="molecule type" value="Genomic_DNA"/>
</dbReference>
<dbReference type="RefSeq" id="WP_190267166.1">
    <property type="nucleotide sequence ID" value="NZ_BAABAD010000004.1"/>
</dbReference>
<keyword evidence="4 6" id="KW-0472">Membrane</keyword>
<dbReference type="InterPro" id="IPR020846">
    <property type="entry name" value="MFS_dom"/>
</dbReference>
<evidence type="ECO:0000256" key="4">
    <source>
        <dbReference type="ARBA" id="ARBA00023136"/>
    </source>
</evidence>
<proteinExistence type="predicted"/>
<evidence type="ECO:0000256" key="2">
    <source>
        <dbReference type="ARBA" id="ARBA00022692"/>
    </source>
</evidence>
<organism evidence="8 9">
    <name type="scientific">Gordonia hankookensis</name>
    <dbReference type="NCBI Taxonomy" id="589403"/>
    <lineage>
        <taxon>Bacteria</taxon>
        <taxon>Bacillati</taxon>
        <taxon>Actinomycetota</taxon>
        <taxon>Actinomycetes</taxon>
        <taxon>Mycobacteriales</taxon>
        <taxon>Gordoniaceae</taxon>
        <taxon>Gordonia</taxon>
    </lineage>
</organism>
<feature type="transmembrane region" description="Helical" evidence="6">
    <location>
        <begin position="80"/>
        <end position="101"/>
    </location>
</feature>
<feature type="transmembrane region" description="Helical" evidence="6">
    <location>
        <begin position="355"/>
        <end position="377"/>
    </location>
</feature>
<feature type="transmembrane region" description="Helical" evidence="6">
    <location>
        <begin position="389"/>
        <end position="413"/>
    </location>
</feature>
<feature type="transmembrane region" description="Helical" evidence="6">
    <location>
        <begin position="201"/>
        <end position="220"/>
    </location>
</feature>
<evidence type="ECO:0000256" key="1">
    <source>
        <dbReference type="ARBA" id="ARBA00004651"/>
    </source>
</evidence>
<feature type="domain" description="Major facilitator superfamily (MFS) profile" evidence="7">
    <location>
        <begin position="47"/>
        <end position="450"/>
    </location>
</feature>
<dbReference type="InterPro" id="IPR050382">
    <property type="entry name" value="MFS_Na/Anion_cotransporter"/>
</dbReference>
<dbReference type="PANTHER" id="PTHR11662:SF450">
    <property type="entry name" value="BLR1003 PROTEIN"/>
    <property type="match status" value="1"/>
</dbReference>
<sequence>MDQSATRQRGAPDHLQPVVPESAGWRRAGRPRRSGAATVGGTRAWVITAMLMVLMMINFADKAVLGLAATSIRAEFGLTAAQYGTISSAFFLLFSISALVVGHLADRFSTRTVLLVLALVWSVAMVPVIGPAGFTVILMSRVVLGAAEGPAFGVAQHAVHKWFADTDRGMPTALVSTATSIGVIIGAPVLSWLISAHGWRSAFVLVAVVGAVWCVVWLFVGRDGPIDAQSTTSTAGSVRPIDQVRVPLRSILSSRTWLGAALSAFAAYWSLALLISWVPAFLTDDLGHSKSAAGTLTALPWLVGMIALLVQGFATERMMRNGRSSSVARGIMPGIIVVVGGACILAFGYVHASALILVLMALGLGLSGVALAAGATACSEISPVGQRGVVLGAYVGLYSLAGVIAPFVAGVLIDHAGGDPHSGYTVVFALTGVIVVAGGVLAITLIRPERDTVRLIAAGSSTP</sequence>
<feature type="transmembrane region" description="Helical" evidence="6">
    <location>
        <begin position="136"/>
        <end position="159"/>
    </location>
</feature>
<dbReference type="CDD" id="cd17319">
    <property type="entry name" value="MFS_ExuT_GudP_like"/>
    <property type="match status" value="1"/>
</dbReference>
<feature type="transmembrane region" description="Helical" evidence="6">
    <location>
        <begin position="327"/>
        <end position="349"/>
    </location>
</feature>
<keyword evidence="2 6" id="KW-0812">Transmembrane</keyword>